<protein>
    <submittedName>
        <fullName evidence="3">Peptidase M56-like protein</fullName>
    </submittedName>
</protein>
<organism evidence="3 4">
    <name type="scientific">Phaeobacter porticola</name>
    <dbReference type="NCBI Taxonomy" id="1844006"/>
    <lineage>
        <taxon>Bacteria</taxon>
        <taxon>Pseudomonadati</taxon>
        <taxon>Pseudomonadota</taxon>
        <taxon>Alphaproteobacteria</taxon>
        <taxon>Rhodobacterales</taxon>
        <taxon>Roseobacteraceae</taxon>
        <taxon>Phaeobacter</taxon>
    </lineage>
</organism>
<dbReference type="EMBL" id="CP016364">
    <property type="protein sequence ID" value="APG48218.1"/>
    <property type="molecule type" value="Genomic_DNA"/>
</dbReference>
<gene>
    <name evidence="3" type="ORF">PhaeoP97_02841</name>
</gene>
<dbReference type="InterPro" id="IPR052173">
    <property type="entry name" value="Beta-lactam_resp_regulator"/>
</dbReference>
<accession>A0A1L3I7R3</accession>
<dbReference type="CDD" id="cd07341">
    <property type="entry name" value="M56_BlaR1_MecR1_like"/>
    <property type="match status" value="1"/>
</dbReference>
<name>A0A1L3I7R3_9RHOB</name>
<keyword evidence="4" id="KW-1185">Reference proteome</keyword>
<evidence type="ECO:0000256" key="1">
    <source>
        <dbReference type="SAM" id="Phobius"/>
    </source>
</evidence>
<dbReference type="InterPro" id="IPR008756">
    <property type="entry name" value="Peptidase_M56"/>
</dbReference>
<dbReference type="AlphaFoldDB" id="A0A1L3I7R3"/>
<dbReference type="Pfam" id="PF05569">
    <property type="entry name" value="Peptidase_M56"/>
    <property type="match status" value="1"/>
</dbReference>
<keyword evidence="1" id="KW-0812">Transmembrane</keyword>
<dbReference type="Proteomes" id="UP000183859">
    <property type="component" value="Chromosome"/>
</dbReference>
<feature type="transmembrane region" description="Helical" evidence="1">
    <location>
        <begin position="117"/>
        <end position="141"/>
    </location>
</feature>
<proteinExistence type="predicted"/>
<feature type="transmembrane region" description="Helical" evidence="1">
    <location>
        <begin position="12"/>
        <end position="32"/>
    </location>
</feature>
<reference evidence="4" key="1">
    <citation type="submission" date="2016-07" db="EMBL/GenBank/DDBJ databases">
        <title>Phaeobacter portensis sp. nov., a tropodithietic acid producing bacterium isolated from a German harbor.</title>
        <authorList>
            <person name="Freese H.M."/>
            <person name="Bunk B."/>
            <person name="Breider S."/>
            <person name="Brinkhoff T."/>
        </authorList>
    </citation>
    <scope>NUCLEOTIDE SEQUENCE [LARGE SCALE GENOMIC DNA]</scope>
    <source>
        <strain evidence="4">P97</strain>
    </source>
</reference>
<dbReference type="STRING" id="1844006.PhaeoP97_02841"/>
<dbReference type="KEGG" id="php:PhaeoP97_02841"/>
<sequence length="384" mass="43080">MMNAETLLNAYIDLNLLLIAGIALWLTLRAVLTRSRLGPAFRPQLRLLNGMTLLLTLSPMLVVALTTYVVSQPPTLSDMLVSQYLQGNVNMSATRFESILGLREDLLRALMAQSSHWAQAAVVLLILGAVASVAMIGLAALRLRNALRDAYLWKHIGRVQIRISDKSKVAFSTRGLFTRYVVLPSALVANPSDLRLSVAHELQHFRQRDVECEFLLEALRPALFWNPAYHLWRREVRMLREFACDQALISRSQRDVRAYCECLIRACALAAKDPIRFVQRSPSVALVDRREVRGGSILERRIRVVTATQPQDSHLLSWMVVSAMLATGVISTALLMQRPGDWSHDRIMLSTIVNLERMAHRNAVTETTQTAVTALQSGFMTLSK</sequence>
<evidence type="ECO:0000313" key="4">
    <source>
        <dbReference type="Proteomes" id="UP000183859"/>
    </source>
</evidence>
<dbReference type="PANTHER" id="PTHR34978:SF3">
    <property type="entry name" value="SLR0241 PROTEIN"/>
    <property type="match status" value="1"/>
</dbReference>
<evidence type="ECO:0000313" key="3">
    <source>
        <dbReference type="EMBL" id="APG48218.1"/>
    </source>
</evidence>
<feature type="transmembrane region" description="Helical" evidence="1">
    <location>
        <begin position="315"/>
        <end position="336"/>
    </location>
</feature>
<feature type="transmembrane region" description="Helical" evidence="1">
    <location>
        <begin position="53"/>
        <end position="71"/>
    </location>
</feature>
<evidence type="ECO:0000259" key="2">
    <source>
        <dbReference type="Pfam" id="PF05569"/>
    </source>
</evidence>
<keyword evidence="1" id="KW-0472">Membrane</keyword>
<dbReference type="PANTHER" id="PTHR34978">
    <property type="entry name" value="POSSIBLE SENSOR-TRANSDUCER PROTEIN BLAR"/>
    <property type="match status" value="1"/>
</dbReference>
<feature type="domain" description="Peptidase M56" evidence="2">
    <location>
        <begin position="15"/>
        <end position="272"/>
    </location>
</feature>
<keyword evidence="1" id="KW-1133">Transmembrane helix</keyword>